<evidence type="ECO:0000256" key="2">
    <source>
        <dbReference type="ARBA" id="ARBA00023239"/>
    </source>
</evidence>
<dbReference type="EC" id="4.2.1.17" evidence="3"/>
<organism evidence="3 4">
    <name type="scientific">Anoxybacillus ayderensis</name>
    <dbReference type="NCBI Taxonomy" id="265546"/>
    <lineage>
        <taxon>Bacteria</taxon>
        <taxon>Bacillati</taxon>
        <taxon>Bacillota</taxon>
        <taxon>Bacilli</taxon>
        <taxon>Bacillales</taxon>
        <taxon>Anoxybacillaceae</taxon>
        <taxon>Anoxybacillus</taxon>
    </lineage>
</organism>
<keyword evidence="4" id="KW-1185">Reference proteome</keyword>
<dbReference type="PANTHER" id="PTHR11941:SF54">
    <property type="entry name" value="ENOYL-COA HYDRATASE, MITOCHONDRIAL"/>
    <property type="match status" value="1"/>
</dbReference>
<accession>A0A0D0HIV5</accession>
<protein>
    <submittedName>
        <fullName evidence="3">Putative enoyl-CoA hydratase echA8</fullName>
        <ecNumber evidence="3">4.2.1.17</ecNumber>
    </submittedName>
</protein>
<dbReference type="InterPro" id="IPR014748">
    <property type="entry name" value="Enoyl-CoA_hydra_C"/>
</dbReference>
<dbReference type="AlphaFoldDB" id="A0A0D0HIV5"/>
<dbReference type="InterPro" id="IPR029045">
    <property type="entry name" value="ClpP/crotonase-like_dom_sf"/>
</dbReference>
<dbReference type="PATRIC" id="fig|265546.4.peg.2681"/>
<dbReference type="InterPro" id="IPR001753">
    <property type="entry name" value="Enoyl-CoA_hydra/iso"/>
</dbReference>
<dbReference type="GO" id="GO:0004300">
    <property type="term" value="F:enoyl-CoA hydratase activity"/>
    <property type="evidence" value="ECO:0007669"/>
    <property type="project" value="UniProtKB-EC"/>
</dbReference>
<dbReference type="Gene3D" id="1.10.12.10">
    <property type="entry name" value="Lyase 2-enoyl-coa Hydratase, Chain A, domain 2"/>
    <property type="match status" value="1"/>
</dbReference>
<comment type="caution">
    <text evidence="3">The sequence shown here is derived from an EMBL/GenBank/DDBJ whole genome shotgun (WGS) entry which is preliminary data.</text>
</comment>
<evidence type="ECO:0000256" key="1">
    <source>
        <dbReference type="ARBA" id="ARBA00005254"/>
    </source>
</evidence>
<dbReference type="FunFam" id="1.10.12.10:FF:000001">
    <property type="entry name" value="Probable enoyl-CoA hydratase, mitochondrial"/>
    <property type="match status" value="1"/>
</dbReference>
<dbReference type="SUPFAM" id="SSF52096">
    <property type="entry name" value="ClpP/crotonase"/>
    <property type="match status" value="1"/>
</dbReference>
<evidence type="ECO:0000313" key="4">
    <source>
        <dbReference type="Proteomes" id="UP000032047"/>
    </source>
</evidence>
<dbReference type="EMBL" id="JXTG01000023">
    <property type="protein sequence ID" value="KIP20149.1"/>
    <property type="molecule type" value="Genomic_DNA"/>
</dbReference>
<proteinExistence type="inferred from homology"/>
<reference evidence="3 4" key="1">
    <citation type="submission" date="2015-01" db="EMBL/GenBank/DDBJ databases">
        <title>Genome sequence of Anoxybacillus ayderensis strain AB04.</title>
        <authorList>
            <person name="Belduz A.O."/>
            <person name="Canakci S."/>
            <person name="Chan K.-G."/>
            <person name="Kahar U.M."/>
            <person name="Yaakob A.S."/>
            <person name="Chan C.S."/>
            <person name="Goh K.M."/>
        </authorList>
    </citation>
    <scope>NUCLEOTIDE SEQUENCE [LARGE SCALE GENOMIC DNA]</scope>
    <source>
        <strain evidence="3 4">AB04</strain>
    </source>
</reference>
<keyword evidence="2 3" id="KW-0456">Lyase</keyword>
<dbReference type="FunFam" id="3.90.226.10:FF:000009">
    <property type="entry name" value="Carnitinyl-CoA dehydratase"/>
    <property type="match status" value="1"/>
</dbReference>
<dbReference type="Pfam" id="PF00378">
    <property type="entry name" value="ECH_1"/>
    <property type="match status" value="1"/>
</dbReference>
<dbReference type="Proteomes" id="UP000032047">
    <property type="component" value="Unassembled WGS sequence"/>
</dbReference>
<sequence>MMMEAVLYSTIDAGVAVVTLNRPDAANALSLKMLNELQRIQAELKLNRNVRAVIVTGAGQKTFCAGADLKERAKMNETQVRQTVALIRETINGFEQLPQPVICALNGGAFGGGLELALACDIRIAAEHATMGLTETALGIIPGAGGTQRLPRLIGIGRAKEMIYTARRISAQEAERIGLVERVVSAEQLLDEAFTIATAISNNAPIAVAQAKAAINHGVQVDMHTGLVIEQMAYERTIHTNDRLEGLRAFKEKRKPVYKGE</sequence>
<dbReference type="Gene3D" id="3.90.226.10">
    <property type="entry name" value="2-enoyl-CoA Hydratase, Chain A, domain 1"/>
    <property type="match status" value="1"/>
</dbReference>
<dbReference type="PANTHER" id="PTHR11941">
    <property type="entry name" value="ENOYL-COA HYDRATASE-RELATED"/>
    <property type="match status" value="1"/>
</dbReference>
<gene>
    <name evidence="3" type="ORF">JV16_02667</name>
</gene>
<name>A0A0D0HIV5_9BACL</name>
<evidence type="ECO:0000313" key="3">
    <source>
        <dbReference type="EMBL" id="KIP20149.1"/>
    </source>
</evidence>
<dbReference type="NCBIfam" id="NF005802">
    <property type="entry name" value="PRK07657.1"/>
    <property type="match status" value="1"/>
</dbReference>
<comment type="similarity">
    <text evidence="1">Belongs to the enoyl-CoA hydratase/isomerase family.</text>
</comment>
<dbReference type="GO" id="GO:0006635">
    <property type="term" value="P:fatty acid beta-oxidation"/>
    <property type="evidence" value="ECO:0007669"/>
    <property type="project" value="TreeGrafter"/>
</dbReference>
<dbReference type="CDD" id="cd06558">
    <property type="entry name" value="crotonase-like"/>
    <property type="match status" value="1"/>
</dbReference>